<dbReference type="AlphaFoldDB" id="A0A061D4M4"/>
<protein>
    <submittedName>
        <fullName evidence="2">Uncharacterized protein</fullName>
    </submittedName>
</protein>
<sequence>MIRYTTVYETPPHLVQITALCIAARGSAARRGLRGAASQRPGREVGLALIRTPNKDGHGSSKDKHH</sequence>
<proteinExistence type="predicted"/>
<dbReference type="KEGG" id="bbig:BBBOND_0208200"/>
<evidence type="ECO:0000256" key="1">
    <source>
        <dbReference type="SAM" id="MobiDB-lite"/>
    </source>
</evidence>
<feature type="region of interest" description="Disordered" evidence="1">
    <location>
        <begin position="33"/>
        <end position="66"/>
    </location>
</feature>
<keyword evidence="3" id="KW-1185">Reference proteome</keyword>
<dbReference type="EMBL" id="LK391708">
    <property type="protein sequence ID" value="CDR95666.1"/>
    <property type="molecule type" value="Genomic_DNA"/>
</dbReference>
<dbReference type="VEuPathDB" id="PiroplasmaDB:BBBOND_0208200"/>
<feature type="compositionally biased region" description="Basic and acidic residues" evidence="1">
    <location>
        <begin position="53"/>
        <end position="66"/>
    </location>
</feature>
<dbReference type="GeneID" id="24564207"/>
<dbReference type="RefSeq" id="XP_012767852.1">
    <property type="nucleotide sequence ID" value="XM_012912398.1"/>
</dbReference>
<gene>
    <name evidence="2" type="ORF">BBBOND_0208200</name>
</gene>
<evidence type="ECO:0000313" key="2">
    <source>
        <dbReference type="EMBL" id="CDR95666.1"/>
    </source>
</evidence>
<evidence type="ECO:0000313" key="3">
    <source>
        <dbReference type="Proteomes" id="UP000033188"/>
    </source>
</evidence>
<reference evidence="3" key="1">
    <citation type="submission" date="2014-06" db="EMBL/GenBank/DDBJ databases">
        <authorList>
            <person name="Aslett M."/>
            <person name="De Silva N."/>
        </authorList>
    </citation>
    <scope>NUCLEOTIDE SEQUENCE [LARGE SCALE GENOMIC DNA]</scope>
    <source>
        <strain evidence="3">Bond</strain>
    </source>
</reference>
<accession>A0A061D4M4</accession>
<name>A0A061D4M4_BABBI</name>
<organism evidence="2 3">
    <name type="scientific">Babesia bigemina</name>
    <dbReference type="NCBI Taxonomy" id="5866"/>
    <lineage>
        <taxon>Eukaryota</taxon>
        <taxon>Sar</taxon>
        <taxon>Alveolata</taxon>
        <taxon>Apicomplexa</taxon>
        <taxon>Aconoidasida</taxon>
        <taxon>Piroplasmida</taxon>
        <taxon>Babesiidae</taxon>
        <taxon>Babesia</taxon>
    </lineage>
</organism>
<dbReference type="Proteomes" id="UP000033188">
    <property type="component" value="Chromosome 2"/>
</dbReference>